<dbReference type="EMBL" id="FQXT01000003">
    <property type="protein sequence ID" value="SHI05456.1"/>
    <property type="molecule type" value="Genomic_DNA"/>
</dbReference>
<evidence type="ECO:0000313" key="5">
    <source>
        <dbReference type="Proteomes" id="UP000290037"/>
    </source>
</evidence>
<protein>
    <recommendedName>
        <fullName evidence="6">DUF4249 domain-containing protein</fullName>
    </recommendedName>
</protein>
<dbReference type="STRING" id="573501.SAMN04487999_1841"/>
<proteinExistence type="predicted"/>
<dbReference type="PROSITE" id="PS51257">
    <property type="entry name" value="PROKAR_LIPOPROTEIN"/>
    <property type="match status" value="1"/>
</dbReference>
<evidence type="ECO:0000256" key="1">
    <source>
        <dbReference type="SAM" id="SignalP"/>
    </source>
</evidence>
<keyword evidence="5" id="KW-1185">Reference proteome</keyword>
<accession>A0A1M5Y0F7</accession>
<reference evidence="4" key="1">
    <citation type="submission" date="2016-11" db="EMBL/GenBank/DDBJ databases">
        <authorList>
            <person name="Varghese N."/>
            <person name="Submissions S."/>
        </authorList>
    </citation>
    <scope>NUCLEOTIDE SEQUENCE [LARGE SCALE GENOMIC DNA]</scope>
    <source>
        <strain evidence="4">DSM 19859</strain>
    </source>
</reference>
<dbReference type="Proteomes" id="UP000184240">
    <property type="component" value="Unassembled WGS sequence"/>
</dbReference>
<feature type="chain" id="PRO_5012138419" description="DUF4249 domain-containing protein" evidence="1">
    <location>
        <begin position="21"/>
        <end position="269"/>
    </location>
</feature>
<dbReference type="RefSeq" id="WP_072982420.1">
    <property type="nucleotide sequence ID" value="NZ_FQXT01000003.1"/>
</dbReference>
<reference evidence="3" key="2">
    <citation type="submission" date="2016-11" db="EMBL/GenBank/DDBJ databases">
        <authorList>
            <person name="Jaros S."/>
            <person name="Januszkiewicz K."/>
            <person name="Wedrychowicz H."/>
        </authorList>
    </citation>
    <scope>NUCLEOTIDE SEQUENCE [LARGE SCALE GENOMIC DNA]</scope>
    <source>
        <strain evidence="3">DSM 19859</strain>
    </source>
</reference>
<dbReference type="Proteomes" id="UP000290037">
    <property type="component" value="Unassembled WGS sequence"/>
</dbReference>
<dbReference type="Pfam" id="PF14054">
    <property type="entry name" value="DUF4249"/>
    <property type="match status" value="1"/>
</dbReference>
<sequence>MKRLKNCYIVLLLMTLLVSCQDTIEVDLPPTQERLVIDAVMRIPDTDTFIVEAYLKLSKTTDYYADSIPKVNDALVSLTTSNQTYTLQAEENGFYSTVLPREELTQGPVSLAIEYEEEFYSATTQFVNAVPIDQVEQGDGSLFAGDETEVIITYTDAPNQTNYYLFDLDKGQYLTSEDTFYQNQQFSFSFFYEDLKPNDTLNIELLGVNKAFSDFMTVTINQSGQASGNPFVPAPSVIRGNIVNETNDAHYPIGYFSISQVYTASIIIE</sequence>
<dbReference type="OrthoDB" id="1430047at2"/>
<keyword evidence="1" id="KW-0732">Signal</keyword>
<dbReference type="InterPro" id="IPR025345">
    <property type="entry name" value="DUF4249"/>
</dbReference>
<evidence type="ECO:0000313" key="2">
    <source>
        <dbReference type="EMBL" id="RXG30385.1"/>
    </source>
</evidence>
<dbReference type="AlphaFoldDB" id="A0A1M5Y0F7"/>
<name>A0A1M5Y0F7_9FLAO</name>
<evidence type="ECO:0000313" key="4">
    <source>
        <dbReference type="Proteomes" id="UP000184240"/>
    </source>
</evidence>
<evidence type="ECO:0000313" key="3">
    <source>
        <dbReference type="EMBL" id="SHI05456.1"/>
    </source>
</evidence>
<evidence type="ECO:0008006" key="6">
    <source>
        <dbReference type="Google" id="ProtNLM"/>
    </source>
</evidence>
<reference evidence="2 5" key="3">
    <citation type="submission" date="2018-07" db="EMBL/GenBank/DDBJ databases">
        <title>Leeuwenhoekiella genomics.</title>
        <authorList>
            <person name="Tahon G."/>
            <person name="Willems A."/>
        </authorList>
    </citation>
    <scope>NUCLEOTIDE SEQUENCE [LARGE SCALE GENOMIC DNA]</scope>
    <source>
        <strain evidence="2 5">LMG 24856</strain>
    </source>
</reference>
<gene>
    <name evidence="2" type="ORF">DSM01_1135</name>
    <name evidence="3" type="ORF">SAMN04487999_1841</name>
</gene>
<feature type="signal peptide" evidence="1">
    <location>
        <begin position="1"/>
        <end position="20"/>
    </location>
</feature>
<dbReference type="EMBL" id="QOVN01000002">
    <property type="protein sequence ID" value="RXG30385.1"/>
    <property type="molecule type" value="Genomic_DNA"/>
</dbReference>
<organism evidence="3 4">
    <name type="scientific">Leeuwenhoekiella palythoae</name>
    <dbReference type="NCBI Taxonomy" id="573501"/>
    <lineage>
        <taxon>Bacteria</taxon>
        <taxon>Pseudomonadati</taxon>
        <taxon>Bacteroidota</taxon>
        <taxon>Flavobacteriia</taxon>
        <taxon>Flavobacteriales</taxon>
        <taxon>Flavobacteriaceae</taxon>
        <taxon>Leeuwenhoekiella</taxon>
    </lineage>
</organism>